<dbReference type="RefSeq" id="WP_188987607.1">
    <property type="nucleotide sequence ID" value="NZ_BAAAHC010000001.1"/>
</dbReference>
<proteinExistence type="predicted"/>
<evidence type="ECO:0000313" key="2">
    <source>
        <dbReference type="EMBL" id="GAA0503815.1"/>
    </source>
</evidence>
<dbReference type="Proteomes" id="UP001500220">
    <property type="component" value="Unassembled WGS sequence"/>
</dbReference>
<reference evidence="5" key="3">
    <citation type="journal article" date="2019" name="Int. J. Syst. Evol. Microbiol.">
        <title>The Global Catalogue of Microorganisms (GCM) 10K type strain sequencing project: providing services to taxonomists for standard genome sequencing and annotation.</title>
        <authorList>
            <consortium name="The Broad Institute Genomics Platform"/>
            <consortium name="The Broad Institute Genome Sequencing Center for Infectious Disease"/>
            <person name="Wu L."/>
            <person name="Ma J."/>
        </authorList>
    </citation>
    <scope>NUCLEOTIDE SEQUENCE [LARGE SCALE GENOMIC DNA]</scope>
    <source>
        <strain evidence="5">JCM 10664</strain>
    </source>
</reference>
<organism evidence="3 4">
    <name type="scientific">Saccharopolyspora thermophila</name>
    <dbReference type="NCBI Taxonomy" id="89367"/>
    <lineage>
        <taxon>Bacteria</taxon>
        <taxon>Bacillati</taxon>
        <taxon>Actinomycetota</taxon>
        <taxon>Actinomycetes</taxon>
        <taxon>Pseudonocardiales</taxon>
        <taxon>Pseudonocardiaceae</taxon>
        <taxon>Saccharopolyspora</taxon>
    </lineage>
</organism>
<evidence type="ECO:0000256" key="1">
    <source>
        <dbReference type="SAM" id="MobiDB-lite"/>
    </source>
</evidence>
<protein>
    <submittedName>
        <fullName evidence="3">Uncharacterized protein</fullName>
    </submittedName>
</protein>
<keyword evidence="5" id="KW-1185">Reference proteome</keyword>
<reference evidence="2" key="5">
    <citation type="submission" date="2023-12" db="EMBL/GenBank/DDBJ databases">
        <authorList>
            <person name="Sun Q."/>
            <person name="Inoue M."/>
        </authorList>
    </citation>
    <scope>NUCLEOTIDE SEQUENCE</scope>
    <source>
        <strain evidence="2">JCM 10664</strain>
    </source>
</reference>
<evidence type="ECO:0000313" key="4">
    <source>
        <dbReference type="Proteomes" id="UP000597989"/>
    </source>
</evidence>
<evidence type="ECO:0000313" key="3">
    <source>
        <dbReference type="EMBL" id="GGI87700.1"/>
    </source>
</evidence>
<reference evidence="3 4" key="2">
    <citation type="journal article" date="2014" name="Int. J. Syst. Evol. Microbiol.">
        <title>Complete genome sequence of Corynebacterium casei LMG S-19264T (=DSM 44701T), isolated from a smear-ripened cheese.</title>
        <authorList>
            <consortium name="US DOE Joint Genome Institute (JGI-PGF)"/>
            <person name="Walter F."/>
            <person name="Albersmeier A."/>
            <person name="Kalinowski J."/>
            <person name="Ruckert C."/>
        </authorList>
    </citation>
    <scope>NUCLEOTIDE SEQUENCE [LARGE SCALE GENOMIC DNA]</scope>
    <source>
        <strain evidence="3 4">CGMCC 4.7206</strain>
    </source>
</reference>
<feature type="compositionally biased region" description="Basic and acidic residues" evidence="1">
    <location>
        <begin position="1"/>
        <end position="10"/>
    </location>
</feature>
<dbReference type="EMBL" id="BAAAHC010000001">
    <property type="protein sequence ID" value="GAA0503815.1"/>
    <property type="molecule type" value="Genomic_DNA"/>
</dbReference>
<name>A0A917JXJ1_9PSEU</name>
<evidence type="ECO:0000313" key="5">
    <source>
        <dbReference type="Proteomes" id="UP001500220"/>
    </source>
</evidence>
<dbReference type="Proteomes" id="UP000597989">
    <property type="component" value="Unassembled WGS sequence"/>
</dbReference>
<dbReference type="EMBL" id="BMMT01000008">
    <property type="protein sequence ID" value="GGI87700.1"/>
    <property type="molecule type" value="Genomic_DNA"/>
</dbReference>
<reference evidence="3" key="4">
    <citation type="submission" date="2020-09" db="EMBL/GenBank/DDBJ databases">
        <authorList>
            <person name="Sun Q."/>
            <person name="Zhou Y."/>
        </authorList>
    </citation>
    <scope>NUCLEOTIDE SEQUENCE</scope>
    <source>
        <strain evidence="3">CGMCC 4.7206</strain>
    </source>
</reference>
<gene>
    <name evidence="2" type="ORF">GCM10009545_01900</name>
    <name evidence="3" type="ORF">GCM10011581_25950</name>
</gene>
<reference evidence="2" key="1">
    <citation type="journal article" date="2014" name="Int. J. Syst. Evol. Microbiol.">
        <title>Complete genome of a new Firmicutes species belonging to the dominant human colonic microbiota ('Ruminococcus bicirculans') reveals two chromosomes and a selective capacity to utilize plant glucans.</title>
        <authorList>
            <consortium name="NISC Comparative Sequencing Program"/>
            <person name="Wegmann U."/>
            <person name="Louis P."/>
            <person name="Goesmann A."/>
            <person name="Henrissat B."/>
            <person name="Duncan S.H."/>
            <person name="Flint H.J."/>
        </authorList>
    </citation>
    <scope>NUCLEOTIDE SEQUENCE</scope>
    <source>
        <strain evidence="2">JCM 10664</strain>
    </source>
</reference>
<sequence length="73" mass="8013">MRHLVERIEAETGNSARHGPGEPVSMRGDLADDIANEQTRILPLPPEVLAAKPDEVARNPLVLQRVLAGVRRL</sequence>
<comment type="caution">
    <text evidence="3">The sequence shown here is derived from an EMBL/GenBank/DDBJ whole genome shotgun (WGS) entry which is preliminary data.</text>
</comment>
<feature type="region of interest" description="Disordered" evidence="1">
    <location>
        <begin position="1"/>
        <end position="28"/>
    </location>
</feature>
<dbReference type="AlphaFoldDB" id="A0A917JXJ1"/>
<accession>A0A917JXJ1</accession>